<sequence length="79" mass="8592">MYLDCVRAAGELYHYVEKRLRHALSPRAAGHAARGSEIVCGGIPPHGKYISLQKSHPTDTSPTHALAQMTVPAQARQSE</sequence>
<name>A0A7W8X893_9HYPH</name>
<dbReference type="EMBL" id="JACHBK010000005">
    <property type="protein sequence ID" value="MBB5535924.1"/>
    <property type="molecule type" value="Genomic_DNA"/>
</dbReference>
<comment type="caution">
    <text evidence="1">The sequence shown here is derived from an EMBL/GenBank/DDBJ whole genome shotgun (WGS) entry which is preliminary data.</text>
</comment>
<organism evidence="1 2">
    <name type="scientific">Rhizobium giardinii</name>
    <dbReference type="NCBI Taxonomy" id="56731"/>
    <lineage>
        <taxon>Bacteria</taxon>
        <taxon>Pseudomonadati</taxon>
        <taxon>Pseudomonadota</taxon>
        <taxon>Alphaproteobacteria</taxon>
        <taxon>Hyphomicrobiales</taxon>
        <taxon>Rhizobiaceae</taxon>
        <taxon>Rhizobium/Agrobacterium group</taxon>
        <taxon>Rhizobium</taxon>
    </lineage>
</organism>
<dbReference type="AlphaFoldDB" id="A0A7W8X893"/>
<protein>
    <submittedName>
        <fullName evidence="1">Uncharacterized protein</fullName>
    </submittedName>
</protein>
<gene>
    <name evidence="1" type="ORF">GGD55_002628</name>
</gene>
<proteinExistence type="predicted"/>
<keyword evidence="2" id="KW-1185">Reference proteome</keyword>
<evidence type="ECO:0000313" key="2">
    <source>
        <dbReference type="Proteomes" id="UP000585507"/>
    </source>
</evidence>
<evidence type="ECO:0000313" key="1">
    <source>
        <dbReference type="EMBL" id="MBB5535924.1"/>
    </source>
</evidence>
<accession>A0A7W8X893</accession>
<reference evidence="1 2" key="1">
    <citation type="submission" date="2020-08" db="EMBL/GenBank/DDBJ databases">
        <title>Genomic Encyclopedia of Type Strains, Phase IV (KMG-V): Genome sequencing to study the core and pangenomes of soil and plant-associated prokaryotes.</title>
        <authorList>
            <person name="Whitman W."/>
        </authorList>
    </citation>
    <scope>NUCLEOTIDE SEQUENCE [LARGE SCALE GENOMIC DNA]</scope>
    <source>
        <strain evidence="1 2">SEMIA 4084</strain>
    </source>
</reference>
<dbReference type="Proteomes" id="UP000585507">
    <property type="component" value="Unassembled WGS sequence"/>
</dbReference>